<evidence type="ECO:0000256" key="10">
    <source>
        <dbReference type="ARBA" id="ARBA00023180"/>
    </source>
</evidence>
<feature type="region of interest" description="Disordered" evidence="12">
    <location>
        <begin position="23"/>
        <end position="60"/>
    </location>
</feature>
<feature type="compositionally biased region" description="Low complexity" evidence="12">
    <location>
        <begin position="23"/>
        <end position="42"/>
    </location>
</feature>
<sequence length="749" mass="84171">MGFLMSLYIVLLLINEIGSLDPSTTSATTTEATTSPESTSEPITNTEADLSSTTTSSPTTEFTTSFTTTVPFTSPNVDPCDSYTSLYDFWRSTSNYNYYYYYYGTCDYNMNWNGWYRLFYYGQDAQMPESCVSSGSCGTSQPLWLNGHHPQPEDGVVTRQVCGSSYWNGCCGYSYSIRVKACPGDYYVYELVSTTSCSAYCTEVRDLTTSMPPTTTEADPTTTSSPTTDFTSSFTTTVPFTSSNVDPCDSYTTLYDVWRSTSNYNYYYKYYYGTCDYNFKWNGWYRLFLYGQDAQMPESCVISGSCGTSQPLWLNGHHPQPEEGVVTRQVCTSNWYECFCYFTHSIHVKACPGDYYVYELVSPTLCSAYCTEVRHLTTSSPTTESTTNVSTTVDPCAEVNCTDGEWCGEKDGIYGCLCSHHKSNPDSYDSVEICESSSGFFSLSRCQLFEDGFSTEVLHLRDPSCKGMVQDGRVEFRFDNNNLCGTNLVANGTHFIYENVILGNVKSTQLISRKSYLNLTFSCIYSQTQTFSMNAQINPLESYLHKTIPAGQGTYRVRMVPYQDPQFSQPFNGSVNIEVNQLVFVEINVDEIDGQQFALLIDTCWATPVNDPLYHVRWDLIIGECPNSKDGTVDLVQNGVSTSSRFSFRMFTFTETSEIIFLHCSIHLCLLKDNDCSAHCASYRRRRSVDFYDSSSISMGPLKRSLKTTDQVEVSRASALLTMQKVIGSTTLTLTLILLTNIEARLTKQ</sequence>
<evidence type="ECO:0000259" key="14">
    <source>
        <dbReference type="PROSITE" id="PS51034"/>
    </source>
</evidence>
<dbReference type="PROSITE" id="PS51034">
    <property type="entry name" value="ZP_2"/>
    <property type="match status" value="1"/>
</dbReference>
<evidence type="ECO:0000256" key="8">
    <source>
        <dbReference type="ARBA" id="ARBA00022859"/>
    </source>
</evidence>
<dbReference type="InterPro" id="IPR001507">
    <property type="entry name" value="ZP_dom"/>
</dbReference>
<evidence type="ECO:0000313" key="16">
    <source>
        <dbReference type="Proteomes" id="UP001059041"/>
    </source>
</evidence>
<dbReference type="PROSITE" id="PS00682">
    <property type="entry name" value="ZP_1"/>
    <property type="match status" value="1"/>
</dbReference>
<gene>
    <name evidence="15" type="ORF">IRJ41_019300</name>
</gene>
<reference evidence="15" key="1">
    <citation type="submission" date="2021-02" db="EMBL/GenBank/DDBJ databases">
        <title>Comparative genomics reveals that relaxation of natural selection precedes convergent phenotypic evolution of cavefish.</title>
        <authorList>
            <person name="Peng Z."/>
        </authorList>
    </citation>
    <scope>NUCLEOTIDE SEQUENCE</scope>
    <source>
        <tissue evidence="15">Muscle</tissue>
    </source>
</reference>
<evidence type="ECO:0000256" key="4">
    <source>
        <dbReference type="ARBA" id="ARBA00022536"/>
    </source>
</evidence>
<dbReference type="Gene3D" id="2.60.40.3210">
    <property type="entry name" value="Zona pellucida, ZP-N domain"/>
    <property type="match status" value="1"/>
</dbReference>
<evidence type="ECO:0000256" key="3">
    <source>
        <dbReference type="ARBA" id="ARBA00022525"/>
    </source>
</evidence>
<evidence type="ECO:0000256" key="7">
    <source>
        <dbReference type="ARBA" id="ARBA00022729"/>
    </source>
</evidence>
<feature type="domain" description="ZP" evidence="14">
    <location>
        <begin position="433"/>
        <end position="687"/>
    </location>
</feature>
<proteinExistence type="predicted"/>
<evidence type="ECO:0000256" key="12">
    <source>
        <dbReference type="SAM" id="MobiDB-lite"/>
    </source>
</evidence>
<dbReference type="InterPro" id="IPR057774">
    <property type="entry name" value="D8C_UMOD/GP2/OIT3-like"/>
</dbReference>
<protein>
    <recommendedName>
        <fullName evidence="14">ZP domain-containing protein</fullName>
    </recommendedName>
</protein>
<dbReference type="SMART" id="SM00241">
    <property type="entry name" value="ZP"/>
    <property type="match status" value="1"/>
</dbReference>
<keyword evidence="8" id="KW-0391">Immunity</keyword>
<organism evidence="15 16">
    <name type="scientific">Triplophysa rosa</name>
    <name type="common">Cave loach</name>
    <dbReference type="NCBI Taxonomy" id="992332"/>
    <lineage>
        <taxon>Eukaryota</taxon>
        <taxon>Metazoa</taxon>
        <taxon>Chordata</taxon>
        <taxon>Craniata</taxon>
        <taxon>Vertebrata</taxon>
        <taxon>Euteleostomi</taxon>
        <taxon>Actinopterygii</taxon>
        <taxon>Neopterygii</taxon>
        <taxon>Teleostei</taxon>
        <taxon>Ostariophysi</taxon>
        <taxon>Cypriniformes</taxon>
        <taxon>Nemacheilidae</taxon>
        <taxon>Triplophysa</taxon>
    </lineage>
</organism>
<dbReference type="Pfam" id="PF23283">
    <property type="entry name" value="D8C_UMOD"/>
    <property type="match status" value="2"/>
</dbReference>
<feature type="compositionally biased region" description="Low complexity" evidence="12">
    <location>
        <begin position="51"/>
        <end position="60"/>
    </location>
</feature>
<dbReference type="AlphaFoldDB" id="A0A9W7T2J5"/>
<evidence type="ECO:0000256" key="1">
    <source>
        <dbReference type="ARBA" id="ARBA00004303"/>
    </source>
</evidence>
<evidence type="ECO:0000256" key="11">
    <source>
        <dbReference type="ARBA" id="ARBA00023288"/>
    </source>
</evidence>
<name>A0A9W7T2J5_TRIRA</name>
<evidence type="ECO:0000256" key="5">
    <source>
        <dbReference type="ARBA" id="ARBA00022588"/>
    </source>
</evidence>
<dbReference type="Proteomes" id="UP001059041">
    <property type="component" value="Unassembled WGS sequence"/>
</dbReference>
<keyword evidence="10" id="KW-0325">Glycoprotein</keyword>
<keyword evidence="3" id="KW-0964">Secreted</keyword>
<evidence type="ECO:0000313" key="15">
    <source>
        <dbReference type="EMBL" id="KAI7790300.1"/>
    </source>
</evidence>
<comment type="caution">
    <text evidence="15">The sequence shown here is derived from an EMBL/GenBank/DDBJ whole genome shotgun (WGS) entry which is preliminary data.</text>
</comment>
<dbReference type="PANTHER" id="PTHR14002:SF50">
    <property type="entry name" value="ALPHA-TECTORIN-LIKE-RELATED"/>
    <property type="match status" value="1"/>
</dbReference>
<dbReference type="InterPro" id="IPR042235">
    <property type="entry name" value="ZP-C_dom"/>
</dbReference>
<dbReference type="InterPro" id="IPR017977">
    <property type="entry name" value="ZP_dom_CS"/>
</dbReference>
<comment type="subcellular location">
    <subcellularLocation>
        <location evidence="1">Apical cell membrane</location>
        <topology evidence="1">Lipid-anchor</topology>
        <topology evidence="1">GPI-anchor</topology>
    </subcellularLocation>
    <subcellularLocation>
        <location evidence="2">Secreted</location>
    </subcellularLocation>
</comment>
<dbReference type="Pfam" id="PF00100">
    <property type="entry name" value="Zona_pellucida"/>
    <property type="match status" value="1"/>
</dbReference>
<keyword evidence="7 13" id="KW-0732">Signal</keyword>
<keyword evidence="6" id="KW-0336">GPI-anchor</keyword>
<evidence type="ECO:0000256" key="9">
    <source>
        <dbReference type="ARBA" id="ARBA00023157"/>
    </source>
</evidence>
<accession>A0A9W7T2J5</accession>
<dbReference type="EMBL" id="JAFHDT010000179">
    <property type="protein sequence ID" value="KAI7790300.1"/>
    <property type="molecule type" value="Genomic_DNA"/>
</dbReference>
<dbReference type="PANTHER" id="PTHR14002">
    <property type="entry name" value="ENDOGLIN/TGF-BETA RECEPTOR TYPE III"/>
    <property type="match status" value="1"/>
</dbReference>
<evidence type="ECO:0000256" key="13">
    <source>
        <dbReference type="SAM" id="SignalP"/>
    </source>
</evidence>
<keyword evidence="16" id="KW-1185">Reference proteome</keyword>
<evidence type="ECO:0000256" key="6">
    <source>
        <dbReference type="ARBA" id="ARBA00022622"/>
    </source>
</evidence>
<dbReference type="InterPro" id="IPR055355">
    <property type="entry name" value="ZP-C"/>
</dbReference>
<feature type="chain" id="PRO_5040751256" description="ZP domain-containing protein" evidence="13">
    <location>
        <begin position="20"/>
        <end position="749"/>
    </location>
</feature>
<keyword evidence="4" id="KW-0245">EGF-like domain</keyword>
<feature type="signal peptide" evidence="13">
    <location>
        <begin position="1"/>
        <end position="19"/>
    </location>
</feature>
<dbReference type="Gene3D" id="2.60.40.4100">
    <property type="entry name" value="Zona pellucida, ZP-C domain"/>
    <property type="match status" value="1"/>
</dbReference>
<dbReference type="GO" id="GO:0005576">
    <property type="term" value="C:extracellular region"/>
    <property type="evidence" value="ECO:0007669"/>
    <property type="project" value="UniProtKB-SubCell"/>
</dbReference>
<keyword evidence="9" id="KW-1015">Disulfide bond</keyword>
<keyword evidence="6" id="KW-0472">Membrane</keyword>
<evidence type="ECO:0000256" key="2">
    <source>
        <dbReference type="ARBA" id="ARBA00004613"/>
    </source>
</evidence>
<keyword evidence="11" id="KW-0449">Lipoprotein</keyword>
<keyword evidence="5" id="KW-0399">Innate immunity</keyword>